<reference evidence="2 3" key="1">
    <citation type="journal article" date="2016" name="Nat. Commun.">
        <title>Thousands of microbial genomes shed light on interconnected biogeochemical processes in an aquifer system.</title>
        <authorList>
            <person name="Anantharaman K."/>
            <person name="Brown C.T."/>
            <person name="Hug L.A."/>
            <person name="Sharon I."/>
            <person name="Castelle C.J."/>
            <person name="Probst A.J."/>
            <person name="Thomas B.C."/>
            <person name="Singh A."/>
            <person name="Wilkins M.J."/>
            <person name="Karaoz U."/>
            <person name="Brodie E.L."/>
            <person name="Williams K.H."/>
            <person name="Hubbard S.S."/>
            <person name="Banfield J.F."/>
        </authorList>
    </citation>
    <scope>NUCLEOTIDE SEQUENCE [LARGE SCALE GENOMIC DNA]</scope>
</reference>
<feature type="transmembrane region" description="Helical" evidence="1">
    <location>
        <begin position="20"/>
        <end position="41"/>
    </location>
</feature>
<keyword evidence="1" id="KW-0472">Membrane</keyword>
<dbReference type="AlphaFoldDB" id="A0A1G2CCT6"/>
<name>A0A1G2CCT6_9BACT</name>
<dbReference type="Proteomes" id="UP000179059">
    <property type="component" value="Unassembled WGS sequence"/>
</dbReference>
<evidence type="ECO:0008006" key="4">
    <source>
        <dbReference type="Google" id="ProtNLM"/>
    </source>
</evidence>
<evidence type="ECO:0000313" key="3">
    <source>
        <dbReference type="Proteomes" id="UP000179059"/>
    </source>
</evidence>
<sequence>MADFIARFLAENQILVVMYQVVRGVFIVLSAIFLVLTLYALRQILKYRPKLYYNPHNWHRYLKKKKKKPQIATPVIAAAWDKVQAKLKDPSPDSLRLAVIEADGVVDEALKRMGLEGETFADRLGRVKSDQYPSLDKVWDAHRLRNNLVHTPDFEVTAAKAEESIAAYEAFLKELKAL</sequence>
<comment type="caution">
    <text evidence="2">The sequence shown here is derived from an EMBL/GenBank/DDBJ whole genome shotgun (WGS) entry which is preliminary data.</text>
</comment>
<evidence type="ECO:0000313" key="2">
    <source>
        <dbReference type="EMBL" id="OGY98589.1"/>
    </source>
</evidence>
<dbReference type="EMBL" id="MHKX01000005">
    <property type="protein sequence ID" value="OGY98589.1"/>
    <property type="molecule type" value="Genomic_DNA"/>
</dbReference>
<dbReference type="STRING" id="1798647.A2855_01940"/>
<keyword evidence="1" id="KW-0812">Transmembrane</keyword>
<gene>
    <name evidence="2" type="ORF">A2855_01940</name>
</gene>
<proteinExistence type="predicted"/>
<keyword evidence="1" id="KW-1133">Transmembrane helix</keyword>
<protein>
    <recommendedName>
        <fullName evidence="4">DUF4145 domain-containing protein</fullName>
    </recommendedName>
</protein>
<organism evidence="2 3">
    <name type="scientific">Candidatus Liptonbacteria bacterium RIFCSPHIGHO2_01_FULL_57_28</name>
    <dbReference type="NCBI Taxonomy" id="1798647"/>
    <lineage>
        <taxon>Bacteria</taxon>
        <taxon>Candidatus Liptoniibacteriota</taxon>
    </lineage>
</organism>
<accession>A0A1G2CCT6</accession>
<evidence type="ECO:0000256" key="1">
    <source>
        <dbReference type="SAM" id="Phobius"/>
    </source>
</evidence>